<comment type="caution">
    <text evidence="1">The sequence shown here is derived from an EMBL/GenBank/DDBJ whole genome shotgun (WGS) entry which is preliminary data.</text>
</comment>
<proteinExistence type="predicted"/>
<evidence type="ECO:0000313" key="2">
    <source>
        <dbReference type="Proteomes" id="UP000232323"/>
    </source>
</evidence>
<name>A0A250X380_9CHLO</name>
<keyword evidence="2" id="KW-1185">Reference proteome</keyword>
<protein>
    <submittedName>
        <fullName evidence="1">Uncharacterized protein</fullName>
    </submittedName>
</protein>
<dbReference type="AlphaFoldDB" id="A0A250X380"/>
<reference evidence="1 2" key="1">
    <citation type="submission" date="2017-08" db="EMBL/GenBank/DDBJ databases">
        <title>Acidophilic green algal genome provides insights into adaptation to an acidic environment.</title>
        <authorList>
            <person name="Hirooka S."/>
            <person name="Hirose Y."/>
            <person name="Kanesaki Y."/>
            <person name="Higuchi S."/>
            <person name="Fujiwara T."/>
            <person name="Onuma R."/>
            <person name="Era A."/>
            <person name="Ohbayashi R."/>
            <person name="Uzuka A."/>
            <person name="Nozaki H."/>
            <person name="Yoshikawa H."/>
            <person name="Miyagishima S.Y."/>
        </authorList>
    </citation>
    <scope>NUCLEOTIDE SEQUENCE [LARGE SCALE GENOMIC DNA]</scope>
    <source>
        <strain evidence="1 2">NIES-2499</strain>
    </source>
</reference>
<dbReference type="Proteomes" id="UP000232323">
    <property type="component" value="Unassembled WGS sequence"/>
</dbReference>
<dbReference type="EMBL" id="BEGY01000025">
    <property type="protein sequence ID" value="GAX77515.1"/>
    <property type="molecule type" value="Genomic_DNA"/>
</dbReference>
<sequence>MCETMYVQMCGFKSSCEPSRKLSGLCVHVLTTLGSDIAQPVRDCPGPRHRPSYCCAAEVREVVELQAGIMKSAKMKDQSYALGVERYCFYISVLKDAGDILAQDSVALCLAARHELKTLRRAELVPLTDHALRNESIYDRLLRRKAAASDVFFGMNKNRFDHGRVGCDLREEVLTSYLPTKAEKVGRGHPDGGNDEGPAVNFKVSLGPTALEDFSSGAGSCPQSIRNVVVVFISSNIIGSAAVGAAIRVVKAPAESPSNRIPAQP</sequence>
<gene>
    <name evidence="1" type="ORF">CEUSTIGMA_g4959.t1</name>
</gene>
<accession>A0A250X380</accession>
<organism evidence="1 2">
    <name type="scientific">Chlamydomonas eustigma</name>
    <dbReference type="NCBI Taxonomy" id="1157962"/>
    <lineage>
        <taxon>Eukaryota</taxon>
        <taxon>Viridiplantae</taxon>
        <taxon>Chlorophyta</taxon>
        <taxon>core chlorophytes</taxon>
        <taxon>Chlorophyceae</taxon>
        <taxon>CS clade</taxon>
        <taxon>Chlamydomonadales</taxon>
        <taxon>Chlamydomonadaceae</taxon>
        <taxon>Chlamydomonas</taxon>
    </lineage>
</organism>
<evidence type="ECO:0000313" key="1">
    <source>
        <dbReference type="EMBL" id="GAX77515.1"/>
    </source>
</evidence>